<dbReference type="PRINTS" id="PR00336">
    <property type="entry name" value="LYSASSOCTDMP"/>
</dbReference>
<dbReference type="InterPro" id="IPR048528">
    <property type="entry name" value="Lamp2-like_luminal"/>
</dbReference>
<dbReference type="GO" id="GO:0005765">
    <property type="term" value="C:lysosomal membrane"/>
    <property type="evidence" value="ECO:0007669"/>
    <property type="project" value="UniProtKB-SubCell"/>
</dbReference>
<dbReference type="PANTHER" id="PTHR11506:SF2">
    <property type="entry name" value="MACROSIALIN"/>
    <property type="match status" value="1"/>
</dbReference>
<sequence length="252" mass="27464">MSFLLCCSSFDPVFMIRVTALLLHIKLVAVNPVNISTMQRLVLFCFLASCAVSATTLIVGNYSLKTSKGDTCLLAHMALKIRLESAEANGTFVVQPQAATVEGSCGNTNANLSIVFAQGCITFLFNKSVANNTVYVNALSFNLTYAFKKGESKRYSVSNATNLFPAKIGHSYSCKNESIHMGNGLYLDVSQDRMQAFNLTNNDFGRSDPCPADQPDYRVAIAVGVTLLVLIVLVLVVYLLGRRKRTDGYQSL</sequence>
<dbReference type="Proteomes" id="UP000677803">
    <property type="component" value="Unassembled WGS sequence"/>
</dbReference>
<keyword evidence="8" id="KW-0458">Lysosome</keyword>
<evidence type="ECO:0000256" key="5">
    <source>
        <dbReference type="ARBA" id="ARBA00022989"/>
    </source>
</evidence>
<dbReference type="Pfam" id="PF21222">
    <property type="entry name" value="Lamp2_2nd"/>
    <property type="match status" value="1"/>
</dbReference>
<comment type="subcellular location">
    <subcellularLocation>
        <location evidence="1">Endosome membrane</location>
        <topology evidence="1">Single-pass type I membrane protein</topology>
    </subcellularLocation>
    <subcellularLocation>
        <location evidence="8">Lysosome membrane</location>
        <topology evidence="8">Single-pass type I membrane protein</topology>
    </subcellularLocation>
</comment>
<keyword evidence="13" id="KW-1185">Reference proteome</keyword>
<protein>
    <submittedName>
        <fullName evidence="12">(Atlantic silverside) hypothetical protein</fullName>
    </submittedName>
</protein>
<evidence type="ECO:0000256" key="1">
    <source>
        <dbReference type="ARBA" id="ARBA00004530"/>
    </source>
</evidence>
<keyword evidence="6 8" id="KW-0472">Membrane</keyword>
<feature type="domain" description="Lysosome-associated membrane glycoprotein 2-like luminal" evidence="10">
    <location>
        <begin position="59"/>
        <end position="199"/>
    </location>
</feature>
<dbReference type="InterPro" id="IPR002000">
    <property type="entry name" value="Lysosome-assoc_membr_glycop"/>
</dbReference>
<keyword evidence="2 8" id="KW-0812">Transmembrane</keyword>
<feature type="domain" description="Lysosome-associated membrane glycoprotein 2-like transmembrane" evidence="11">
    <location>
        <begin position="221"/>
        <end position="250"/>
    </location>
</feature>
<evidence type="ECO:0000313" key="12">
    <source>
        <dbReference type="EMBL" id="CAG5929611.1"/>
    </source>
</evidence>
<dbReference type="GO" id="GO:0005886">
    <property type="term" value="C:plasma membrane"/>
    <property type="evidence" value="ECO:0007669"/>
    <property type="project" value="TreeGrafter"/>
</dbReference>
<feature type="transmembrane region" description="Helical" evidence="9">
    <location>
        <begin position="12"/>
        <end position="29"/>
    </location>
</feature>
<dbReference type="Pfam" id="PF01299">
    <property type="entry name" value="Lamp2-like_luminal"/>
    <property type="match status" value="1"/>
</dbReference>
<feature type="transmembrane region" description="Helical" evidence="9">
    <location>
        <begin position="41"/>
        <end position="64"/>
    </location>
</feature>
<evidence type="ECO:0000256" key="8">
    <source>
        <dbReference type="PROSITE-ProRule" id="PRU00740"/>
    </source>
</evidence>
<evidence type="ECO:0000256" key="4">
    <source>
        <dbReference type="ARBA" id="ARBA00022753"/>
    </source>
</evidence>
<feature type="transmembrane region" description="Helical" evidence="9">
    <location>
        <begin position="219"/>
        <end position="240"/>
    </location>
</feature>
<dbReference type="Gene3D" id="2.40.160.110">
    <property type="match status" value="1"/>
</dbReference>
<comment type="caution">
    <text evidence="8">Lacks conserved residue(s) required for the propagation of feature annotation.</text>
</comment>
<keyword evidence="5 9" id="KW-1133">Transmembrane helix</keyword>
<proteinExistence type="inferred from homology"/>
<evidence type="ECO:0000256" key="7">
    <source>
        <dbReference type="ARBA" id="ARBA00023180"/>
    </source>
</evidence>
<evidence type="ECO:0000256" key="2">
    <source>
        <dbReference type="ARBA" id="ARBA00022692"/>
    </source>
</evidence>
<dbReference type="PROSITE" id="PS51407">
    <property type="entry name" value="LAMP_3"/>
    <property type="match status" value="1"/>
</dbReference>
<evidence type="ECO:0000313" key="13">
    <source>
        <dbReference type="Proteomes" id="UP000677803"/>
    </source>
</evidence>
<evidence type="ECO:0000256" key="6">
    <source>
        <dbReference type="ARBA" id="ARBA00023136"/>
    </source>
</evidence>
<name>A0A8S4B532_9TELE</name>
<evidence type="ECO:0000256" key="3">
    <source>
        <dbReference type="ARBA" id="ARBA00022729"/>
    </source>
</evidence>
<evidence type="ECO:0000259" key="11">
    <source>
        <dbReference type="Pfam" id="PF21222"/>
    </source>
</evidence>
<organism evidence="12 13">
    <name type="scientific">Menidia menidia</name>
    <name type="common">Atlantic silverside</name>
    <dbReference type="NCBI Taxonomy" id="238744"/>
    <lineage>
        <taxon>Eukaryota</taxon>
        <taxon>Metazoa</taxon>
        <taxon>Chordata</taxon>
        <taxon>Craniata</taxon>
        <taxon>Vertebrata</taxon>
        <taxon>Euteleostomi</taxon>
        <taxon>Actinopterygii</taxon>
        <taxon>Neopterygii</taxon>
        <taxon>Teleostei</taxon>
        <taxon>Neoteleostei</taxon>
        <taxon>Acanthomorphata</taxon>
        <taxon>Ovalentaria</taxon>
        <taxon>Atherinomorphae</taxon>
        <taxon>Atheriniformes</taxon>
        <taxon>Atherinopsidae</taxon>
        <taxon>Menidiinae</taxon>
        <taxon>Menidia</taxon>
    </lineage>
</organism>
<dbReference type="GO" id="GO:0072594">
    <property type="term" value="P:establishment of protein localization to organelle"/>
    <property type="evidence" value="ECO:0007669"/>
    <property type="project" value="TreeGrafter"/>
</dbReference>
<dbReference type="PANTHER" id="PTHR11506">
    <property type="entry name" value="LYSOSOME-ASSOCIATED MEMBRANE GLYCOPROTEIN"/>
    <property type="match status" value="1"/>
</dbReference>
<accession>A0A8S4B532</accession>
<reference evidence="12" key="1">
    <citation type="submission" date="2021-05" db="EMBL/GenBank/DDBJ databases">
        <authorList>
            <person name="Tigano A."/>
        </authorList>
    </citation>
    <scope>NUCLEOTIDE SEQUENCE</scope>
</reference>
<comment type="similarity">
    <text evidence="8">Belongs to the LAMP family.</text>
</comment>
<keyword evidence="3" id="KW-0732">Signal</keyword>
<dbReference type="GO" id="GO:0031902">
    <property type="term" value="C:late endosome membrane"/>
    <property type="evidence" value="ECO:0007669"/>
    <property type="project" value="TreeGrafter"/>
</dbReference>
<keyword evidence="7" id="KW-0325">Glycoprotein</keyword>
<dbReference type="InterPro" id="IPR048524">
    <property type="entry name" value="Lamp2-like_TM"/>
</dbReference>
<keyword evidence="4" id="KW-0967">Endosome</keyword>
<evidence type="ECO:0000256" key="9">
    <source>
        <dbReference type="SAM" id="Phobius"/>
    </source>
</evidence>
<dbReference type="AlphaFoldDB" id="A0A8S4B532"/>
<comment type="caution">
    <text evidence="12">The sequence shown here is derived from an EMBL/GenBank/DDBJ whole genome shotgun (WGS) entry which is preliminary data.</text>
</comment>
<dbReference type="EMBL" id="CAJRST010014446">
    <property type="protein sequence ID" value="CAG5929611.1"/>
    <property type="molecule type" value="Genomic_DNA"/>
</dbReference>
<dbReference type="OrthoDB" id="9428839at2759"/>
<gene>
    <name evidence="12" type="ORF">MMEN_LOCUS13234</name>
</gene>
<evidence type="ECO:0000259" key="10">
    <source>
        <dbReference type="Pfam" id="PF01299"/>
    </source>
</evidence>